<protein>
    <recommendedName>
        <fullName evidence="1">AB hydrolase-1 domain-containing protein</fullName>
    </recommendedName>
</protein>
<gene>
    <name evidence="2" type="ORF">METZ01_LOCUS172691</name>
</gene>
<evidence type="ECO:0000313" key="2">
    <source>
        <dbReference type="EMBL" id="SVB19837.1"/>
    </source>
</evidence>
<dbReference type="SUPFAM" id="SSF53474">
    <property type="entry name" value="alpha/beta-Hydrolases"/>
    <property type="match status" value="1"/>
</dbReference>
<reference evidence="2" key="1">
    <citation type="submission" date="2018-05" db="EMBL/GenBank/DDBJ databases">
        <authorList>
            <person name="Lanie J.A."/>
            <person name="Ng W.-L."/>
            <person name="Kazmierczak K.M."/>
            <person name="Andrzejewski T.M."/>
            <person name="Davidsen T.M."/>
            <person name="Wayne K.J."/>
            <person name="Tettelin H."/>
            <person name="Glass J.I."/>
            <person name="Rusch D."/>
            <person name="Podicherti R."/>
            <person name="Tsui H.-C.T."/>
            <person name="Winkler M.E."/>
        </authorList>
    </citation>
    <scope>NUCLEOTIDE SEQUENCE</scope>
</reference>
<evidence type="ECO:0000259" key="1">
    <source>
        <dbReference type="Pfam" id="PF00561"/>
    </source>
</evidence>
<feature type="non-terminal residue" evidence="2">
    <location>
        <position position="1"/>
    </location>
</feature>
<dbReference type="InterPro" id="IPR000639">
    <property type="entry name" value="Epox_hydrolase-like"/>
</dbReference>
<name>A0A382C332_9ZZZZ</name>
<dbReference type="PANTHER" id="PTHR42977:SF1">
    <property type="entry name" value="BLR6576 PROTEIN"/>
    <property type="match status" value="1"/>
</dbReference>
<dbReference type="PRINTS" id="PR00412">
    <property type="entry name" value="EPOXHYDRLASE"/>
</dbReference>
<dbReference type="InterPro" id="IPR029058">
    <property type="entry name" value="AB_hydrolase_fold"/>
</dbReference>
<dbReference type="InterPro" id="IPR000073">
    <property type="entry name" value="AB_hydrolase_1"/>
</dbReference>
<dbReference type="InterPro" id="IPR051340">
    <property type="entry name" value="Haloalkane_dehalogenase"/>
</dbReference>
<proteinExistence type="predicted"/>
<dbReference type="PRINTS" id="PR00111">
    <property type="entry name" value="ABHYDROLASE"/>
</dbReference>
<sequence length="306" mass="33487">VIPLDETYEGTFPFAPHTFDGCGFVQHYVDEGPRDAEPLLLLHGEPTWGYLYRHMIGPLSENHRVVVPDHMGFGKSETPQDREYTLQTHTENLVALAEHLDLTDITFFGQDWGGPIATAFTVRHPQRVKRLVYANSLAGYGRIANEYATPIAQSRWFTWIGGGLESGRTADVLLNLGSTVLSVMKITGFTNSAAVDDTWIRAYSDPFPDRASAIGGLEFPLDAYLGRIGEYVLAGAEGVPDLVSKPAILLEGMEDGAIPPDRAIADFQALWPDAPVVELPGVGHYCQEDAPDALVAHVKDFLQANP</sequence>
<dbReference type="Pfam" id="PF00561">
    <property type="entry name" value="Abhydrolase_1"/>
    <property type="match status" value="1"/>
</dbReference>
<feature type="domain" description="AB hydrolase-1" evidence="1">
    <location>
        <begin position="38"/>
        <end position="291"/>
    </location>
</feature>
<dbReference type="EMBL" id="UINC01032339">
    <property type="protein sequence ID" value="SVB19837.1"/>
    <property type="molecule type" value="Genomic_DNA"/>
</dbReference>
<dbReference type="Gene3D" id="3.40.50.1820">
    <property type="entry name" value="alpha/beta hydrolase"/>
    <property type="match status" value="1"/>
</dbReference>
<dbReference type="PANTHER" id="PTHR42977">
    <property type="entry name" value="HYDROLASE-RELATED"/>
    <property type="match status" value="1"/>
</dbReference>
<organism evidence="2">
    <name type="scientific">marine metagenome</name>
    <dbReference type="NCBI Taxonomy" id="408172"/>
    <lineage>
        <taxon>unclassified sequences</taxon>
        <taxon>metagenomes</taxon>
        <taxon>ecological metagenomes</taxon>
    </lineage>
</organism>
<dbReference type="GO" id="GO:0004301">
    <property type="term" value="F:epoxide hydrolase activity"/>
    <property type="evidence" value="ECO:0007669"/>
    <property type="project" value="TreeGrafter"/>
</dbReference>
<dbReference type="AlphaFoldDB" id="A0A382C332"/>
<accession>A0A382C332</accession>